<organism evidence="2 3">
    <name type="scientific">Olpidium bornovanus</name>
    <dbReference type="NCBI Taxonomy" id="278681"/>
    <lineage>
        <taxon>Eukaryota</taxon>
        <taxon>Fungi</taxon>
        <taxon>Fungi incertae sedis</taxon>
        <taxon>Olpidiomycota</taxon>
        <taxon>Olpidiomycotina</taxon>
        <taxon>Olpidiomycetes</taxon>
        <taxon>Olpidiales</taxon>
        <taxon>Olpidiaceae</taxon>
        <taxon>Olpidium</taxon>
    </lineage>
</organism>
<protein>
    <submittedName>
        <fullName evidence="2">Proteasome regulatory subunit C-terminal-domain-containing protein</fullName>
    </submittedName>
</protein>
<evidence type="ECO:0000313" key="3">
    <source>
        <dbReference type="Proteomes" id="UP000673691"/>
    </source>
</evidence>
<keyword evidence="3" id="KW-1185">Reference proteome</keyword>
<dbReference type="GO" id="GO:0008541">
    <property type="term" value="C:proteasome regulatory particle, lid subcomplex"/>
    <property type="evidence" value="ECO:0007669"/>
    <property type="project" value="TreeGrafter"/>
</dbReference>
<evidence type="ECO:0000313" key="2">
    <source>
        <dbReference type="EMBL" id="KAG5462611.1"/>
    </source>
</evidence>
<dbReference type="InterPro" id="IPR050756">
    <property type="entry name" value="CSN3"/>
</dbReference>
<dbReference type="PANTHER" id="PTHR10758:SF2">
    <property type="entry name" value="26S PROTEASOME NON-ATPASE REGULATORY SUBUNIT 3"/>
    <property type="match status" value="1"/>
</dbReference>
<reference evidence="2 3" key="1">
    <citation type="journal article" name="Sci. Rep.">
        <title>Genome-scale phylogenetic analyses confirm Olpidium as the closest living zoosporic fungus to the non-flagellated, terrestrial fungi.</title>
        <authorList>
            <person name="Chang Y."/>
            <person name="Rochon D."/>
            <person name="Sekimoto S."/>
            <person name="Wang Y."/>
            <person name="Chovatia M."/>
            <person name="Sandor L."/>
            <person name="Salamov A."/>
            <person name="Grigoriev I.V."/>
            <person name="Stajich J.E."/>
            <person name="Spatafora J.W."/>
        </authorList>
    </citation>
    <scope>NUCLEOTIDE SEQUENCE [LARGE SCALE GENOMIC DNA]</scope>
    <source>
        <strain evidence="2">S191</strain>
    </source>
</reference>
<dbReference type="Proteomes" id="UP000673691">
    <property type="component" value="Unassembled WGS sequence"/>
</dbReference>
<dbReference type="GO" id="GO:0042176">
    <property type="term" value="P:regulation of protein catabolic process"/>
    <property type="evidence" value="ECO:0007669"/>
    <property type="project" value="InterPro"/>
</dbReference>
<dbReference type="OrthoDB" id="1713558at2759"/>
<evidence type="ECO:0000259" key="1">
    <source>
        <dbReference type="Pfam" id="PF08375"/>
    </source>
</evidence>
<dbReference type="Pfam" id="PF08375">
    <property type="entry name" value="Rpn3_C"/>
    <property type="match status" value="1"/>
</dbReference>
<name>A0A8H8A067_9FUNG</name>
<dbReference type="AlphaFoldDB" id="A0A8H8A067"/>
<comment type="caution">
    <text evidence="2">The sequence shown here is derived from an EMBL/GenBank/DDBJ whole genome shotgun (WGS) entry which is preliminary data.</text>
</comment>
<dbReference type="GO" id="GO:0006511">
    <property type="term" value="P:ubiquitin-dependent protein catabolic process"/>
    <property type="evidence" value="ECO:0007669"/>
    <property type="project" value="TreeGrafter"/>
</dbReference>
<dbReference type="PANTHER" id="PTHR10758">
    <property type="entry name" value="26S PROTEASOME NON-ATPASE REGULATORY SUBUNIT 3/COP9 SIGNALOSOME COMPLEX SUBUNIT 3"/>
    <property type="match status" value="1"/>
</dbReference>
<dbReference type="EMBL" id="JAEFCI010001897">
    <property type="protein sequence ID" value="KAG5462611.1"/>
    <property type="molecule type" value="Genomic_DNA"/>
</dbReference>
<feature type="domain" description="26S proteasome non-ATPase regulatory subunit 3 C-terminal" evidence="1">
    <location>
        <begin position="12"/>
        <end position="73"/>
    </location>
</feature>
<accession>A0A8H8A067</accession>
<sequence>MEPRPDDQDIVDVYSTDEPQTVFHQRIQFCLKHHNDFIRAMRFPKDAHRKVLEAVKKSGERMREIEQEIEEAEGGVDGDNMDDF</sequence>
<proteinExistence type="predicted"/>
<gene>
    <name evidence="2" type="ORF">BJ554DRAFT_4427</name>
</gene>
<keyword evidence="2" id="KW-0647">Proteasome</keyword>
<dbReference type="InterPro" id="IPR013586">
    <property type="entry name" value="PSMD3_C"/>
</dbReference>
<dbReference type="GO" id="GO:0030234">
    <property type="term" value="F:enzyme regulator activity"/>
    <property type="evidence" value="ECO:0007669"/>
    <property type="project" value="InterPro"/>
</dbReference>